<gene>
    <name evidence="1" type="ORF">HPB47_015110</name>
</gene>
<sequence length="262" mass="29257">MPDAAATTCASSSKLSHSAVRFEELKASVSDCDYELIDIDLLSCTVAESWVLGSGWMLDMCASAWEWVPLVPLLAATAVLVWYTLRAPDRSRLPPGPKGVPLLGYIPFLGMNLHLKFAELAKVYGPIVRTTASQVRPREPWTAATPYRKEQQLARIKEDYVENSHLLETIQSNKVAANRALSQNKKLKRQLEEIRDVFDMLELTKQLQKEQLRPRDWEDGGRRTLCARQPAWRTRPPMGHHARPAAPTGPAARVLPAAPSTP</sequence>
<comment type="caution">
    <text evidence="1">The sequence shown here is derived from an EMBL/GenBank/DDBJ whole genome shotgun (WGS) entry which is preliminary data.</text>
</comment>
<dbReference type="Proteomes" id="UP000805193">
    <property type="component" value="Unassembled WGS sequence"/>
</dbReference>
<proteinExistence type="predicted"/>
<evidence type="ECO:0000313" key="1">
    <source>
        <dbReference type="EMBL" id="KAG0443266.1"/>
    </source>
</evidence>
<organism evidence="1 2">
    <name type="scientific">Ixodes persulcatus</name>
    <name type="common">Taiga tick</name>
    <dbReference type="NCBI Taxonomy" id="34615"/>
    <lineage>
        <taxon>Eukaryota</taxon>
        <taxon>Metazoa</taxon>
        <taxon>Ecdysozoa</taxon>
        <taxon>Arthropoda</taxon>
        <taxon>Chelicerata</taxon>
        <taxon>Arachnida</taxon>
        <taxon>Acari</taxon>
        <taxon>Parasitiformes</taxon>
        <taxon>Ixodida</taxon>
        <taxon>Ixodoidea</taxon>
        <taxon>Ixodidae</taxon>
        <taxon>Ixodinae</taxon>
        <taxon>Ixodes</taxon>
    </lineage>
</organism>
<reference evidence="1 2" key="1">
    <citation type="journal article" date="2020" name="Cell">
        <title>Large-Scale Comparative Analyses of Tick Genomes Elucidate Their Genetic Diversity and Vector Capacities.</title>
        <authorList>
            <consortium name="Tick Genome and Microbiome Consortium (TIGMIC)"/>
            <person name="Jia N."/>
            <person name="Wang J."/>
            <person name="Shi W."/>
            <person name="Du L."/>
            <person name="Sun Y."/>
            <person name="Zhan W."/>
            <person name="Jiang J.F."/>
            <person name="Wang Q."/>
            <person name="Zhang B."/>
            <person name="Ji P."/>
            <person name="Bell-Sakyi L."/>
            <person name="Cui X.M."/>
            <person name="Yuan T.T."/>
            <person name="Jiang B.G."/>
            <person name="Yang W.F."/>
            <person name="Lam T.T."/>
            <person name="Chang Q.C."/>
            <person name="Ding S.J."/>
            <person name="Wang X.J."/>
            <person name="Zhu J.G."/>
            <person name="Ruan X.D."/>
            <person name="Zhao L."/>
            <person name="Wei J.T."/>
            <person name="Ye R.Z."/>
            <person name="Que T.C."/>
            <person name="Du C.H."/>
            <person name="Zhou Y.H."/>
            <person name="Cheng J.X."/>
            <person name="Dai P.F."/>
            <person name="Guo W.B."/>
            <person name="Han X.H."/>
            <person name="Huang E.J."/>
            <person name="Li L.F."/>
            <person name="Wei W."/>
            <person name="Gao Y.C."/>
            <person name="Liu J.Z."/>
            <person name="Shao H.Z."/>
            <person name="Wang X."/>
            <person name="Wang C.C."/>
            <person name="Yang T.C."/>
            <person name="Huo Q.B."/>
            <person name="Li W."/>
            <person name="Chen H.Y."/>
            <person name="Chen S.E."/>
            <person name="Zhou L.G."/>
            <person name="Ni X.B."/>
            <person name="Tian J.H."/>
            <person name="Sheng Y."/>
            <person name="Liu T."/>
            <person name="Pan Y.S."/>
            <person name="Xia L.Y."/>
            <person name="Li J."/>
            <person name="Zhao F."/>
            <person name="Cao W.C."/>
        </authorList>
    </citation>
    <scope>NUCLEOTIDE SEQUENCE [LARGE SCALE GENOMIC DNA]</scope>
    <source>
        <strain evidence="1">Iper-2018</strain>
    </source>
</reference>
<evidence type="ECO:0000313" key="2">
    <source>
        <dbReference type="Proteomes" id="UP000805193"/>
    </source>
</evidence>
<accession>A0AC60QUC4</accession>
<dbReference type="EMBL" id="JABSTQ010003653">
    <property type="protein sequence ID" value="KAG0443266.1"/>
    <property type="molecule type" value="Genomic_DNA"/>
</dbReference>
<keyword evidence="2" id="KW-1185">Reference proteome</keyword>
<name>A0AC60QUC4_IXOPE</name>
<protein>
    <submittedName>
        <fullName evidence="1">Uncharacterized protein</fullName>
    </submittedName>
</protein>